<gene>
    <name evidence="5" type="ORF">E6W39_22395</name>
</gene>
<protein>
    <submittedName>
        <fullName evidence="5">GntR family transcriptional regulator</fullName>
    </submittedName>
</protein>
<dbReference type="Gene3D" id="3.40.1410.10">
    <property type="entry name" value="Chorismate lyase-like"/>
    <property type="match status" value="1"/>
</dbReference>
<reference evidence="5 6" key="1">
    <citation type="submission" date="2019-06" db="EMBL/GenBank/DDBJ databases">
        <title>Description of Kitasatospora acidophila sp. nov. isolated from pine grove soil, and reclassification of Streptomyces novaecaesareae to Kitasatospora novaeceasareae comb. nov.</title>
        <authorList>
            <person name="Kim M.J."/>
        </authorList>
    </citation>
    <scope>NUCLEOTIDE SEQUENCE [LARGE SCALE GENOMIC DNA]</scope>
    <source>
        <strain evidence="5 6">MMS16-CNU292</strain>
    </source>
</reference>
<dbReference type="RefSeq" id="WP_141635044.1">
    <property type="nucleotide sequence ID" value="NZ_VIGB01000003.1"/>
</dbReference>
<dbReference type="GO" id="GO:0003677">
    <property type="term" value="F:DNA binding"/>
    <property type="evidence" value="ECO:0007669"/>
    <property type="project" value="UniProtKB-KW"/>
</dbReference>
<evidence type="ECO:0000256" key="2">
    <source>
        <dbReference type="ARBA" id="ARBA00023125"/>
    </source>
</evidence>
<dbReference type="Proteomes" id="UP000319103">
    <property type="component" value="Unassembled WGS sequence"/>
</dbReference>
<dbReference type="InterPro" id="IPR000524">
    <property type="entry name" value="Tscrpt_reg_HTH_GntR"/>
</dbReference>
<dbReference type="InterPro" id="IPR028978">
    <property type="entry name" value="Chorismate_lyase_/UTRA_dom_sf"/>
</dbReference>
<dbReference type="FunFam" id="1.10.10.10:FF:000079">
    <property type="entry name" value="GntR family transcriptional regulator"/>
    <property type="match status" value="1"/>
</dbReference>
<dbReference type="Pfam" id="PF00392">
    <property type="entry name" value="GntR"/>
    <property type="match status" value="1"/>
</dbReference>
<dbReference type="SMART" id="SM00345">
    <property type="entry name" value="HTH_GNTR"/>
    <property type="match status" value="1"/>
</dbReference>
<evidence type="ECO:0000256" key="3">
    <source>
        <dbReference type="ARBA" id="ARBA00023163"/>
    </source>
</evidence>
<evidence type="ECO:0000313" key="6">
    <source>
        <dbReference type="Proteomes" id="UP000319103"/>
    </source>
</evidence>
<organism evidence="5 6">
    <name type="scientific">Kitasatospora acidiphila</name>
    <dbReference type="NCBI Taxonomy" id="2567942"/>
    <lineage>
        <taxon>Bacteria</taxon>
        <taxon>Bacillati</taxon>
        <taxon>Actinomycetota</taxon>
        <taxon>Actinomycetes</taxon>
        <taxon>Kitasatosporales</taxon>
        <taxon>Streptomycetaceae</taxon>
        <taxon>Kitasatospora</taxon>
    </lineage>
</organism>
<dbReference type="SUPFAM" id="SSF64288">
    <property type="entry name" value="Chorismate lyase-like"/>
    <property type="match status" value="1"/>
</dbReference>
<comment type="caution">
    <text evidence="5">The sequence shown here is derived from an EMBL/GenBank/DDBJ whole genome shotgun (WGS) entry which is preliminary data.</text>
</comment>
<dbReference type="SUPFAM" id="SSF46785">
    <property type="entry name" value="Winged helix' DNA-binding domain"/>
    <property type="match status" value="1"/>
</dbReference>
<feature type="domain" description="HTH gntR-type" evidence="4">
    <location>
        <begin position="6"/>
        <end position="74"/>
    </location>
</feature>
<dbReference type="EMBL" id="VIGB01000003">
    <property type="protein sequence ID" value="TQF04473.1"/>
    <property type="molecule type" value="Genomic_DNA"/>
</dbReference>
<evidence type="ECO:0000313" key="5">
    <source>
        <dbReference type="EMBL" id="TQF04473.1"/>
    </source>
</evidence>
<keyword evidence="6" id="KW-1185">Reference proteome</keyword>
<dbReference type="CDD" id="cd07377">
    <property type="entry name" value="WHTH_GntR"/>
    <property type="match status" value="1"/>
</dbReference>
<keyword evidence="1" id="KW-0805">Transcription regulation</keyword>
<dbReference type="InterPro" id="IPR050679">
    <property type="entry name" value="Bact_HTH_transcr_reg"/>
</dbReference>
<dbReference type="Gene3D" id="1.10.10.10">
    <property type="entry name" value="Winged helix-like DNA-binding domain superfamily/Winged helix DNA-binding domain"/>
    <property type="match status" value="1"/>
</dbReference>
<dbReference type="AlphaFoldDB" id="A0A540W669"/>
<accession>A0A540W669</accession>
<dbReference type="GO" id="GO:0003700">
    <property type="term" value="F:DNA-binding transcription factor activity"/>
    <property type="evidence" value="ECO:0007669"/>
    <property type="project" value="InterPro"/>
</dbReference>
<keyword evidence="2" id="KW-0238">DNA-binding</keyword>
<dbReference type="OrthoDB" id="3210131at2"/>
<proteinExistence type="predicted"/>
<dbReference type="PROSITE" id="PS50949">
    <property type="entry name" value="HTH_GNTR"/>
    <property type="match status" value="1"/>
</dbReference>
<sequence length="252" mass="27847">MAVRPKALYQQVAAEMRRSIARGRWKPGEKIPTEDQLTVLYEVSRATIRQAVAELRNEGLLSVEQGRGTFVREPRREPDPVYVERTVFEHADGTFNGPGCWQHDETPTVYTVRLEDAPAAILRIDEGEAAYLVDRLITHKPTGARARHAMLLPMERIIGTALATDPNVLPAEAYAVLTATHGPIEFREGITARMPNPDENAALHVPDGTPVLITQRVTQTQDAAKRLMLETLTFGATGVHLTYTHRAVIGGS</sequence>
<dbReference type="InterPro" id="IPR036388">
    <property type="entry name" value="WH-like_DNA-bd_sf"/>
</dbReference>
<dbReference type="PANTHER" id="PTHR44846:SF17">
    <property type="entry name" value="GNTR-FAMILY TRANSCRIPTIONAL REGULATOR"/>
    <property type="match status" value="1"/>
</dbReference>
<evidence type="ECO:0000256" key="1">
    <source>
        <dbReference type="ARBA" id="ARBA00023015"/>
    </source>
</evidence>
<dbReference type="PANTHER" id="PTHR44846">
    <property type="entry name" value="MANNOSYL-D-GLYCERATE TRANSPORT/METABOLISM SYSTEM REPRESSOR MNGR-RELATED"/>
    <property type="match status" value="1"/>
</dbReference>
<dbReference type="PRINTS" id="PR00035">
    <property type="entry name" value="HTHGNTR"/>
</dbReference>
<evidence type="ECO:0000259" key="4">
    <source>
        <dbReference type="PROSITE" id="PS50949"/>
    </source>
</evidence>
<dbReference type="GO" id="GO:0045892">
    <property type="term" value="P:negative regulation of DNA-templated transcription"/>
    <property type="evidence" value="ECO:0007669"/>
    <property type="project" value="TreeGrafter"/>
</dbReference>
<keyword evidence="3" id="KW-0804">Transcription</keyword>
<dbReference type="InterPro" id="IPR036390">
    <property type="entry name" value="WH_DNA-bd_sf"/>
</dbReference>
<name>A0A540W669_9ACTN</name>